<dbReference type="AlphaFoldDB" id="A0A2U2N806"/>
<evidence type="ECO:0000256" key="2">
    <source>
        <dbReference type="RuleBase" id="RU003860"/>
    </source>
</evidence>
<dbReference type="Gene3D" id="3.30.300.90">
    <property type="entry name" value="BolA-like"/>
    <property type="match status" value="1"/>
</dbReference>
<dbReference type="InterPro" id="IPR002634">
    <property type="entry name" value="BolA"/>
</dbReference>
<dbReference type="PANTHER" id="PTHR46229:SF2">
    <property type="entry name" value="BOLA-LIKE PROTEIN 1"/>
    <property type="match status" value="1"/>
</dbReference>
<dbReference type="InterPro" id="IPR036065">
    <property type="entry name" value="BolA-like_sf"/>
</dbReference>
<evidence type="ECO:0000256" key="1">
    <source>
        <dbReference type="ARBA" id="ARBA00005578"/>
    </source>
</evidence>
<proteinExistence type="inferred from homology"/>
<organism evidence="3 4">
    <name type="scientific">Sediminicurvatus halobius</name>
    <dbReference type="NCBI Taxonomy" id="2182432"/>
    <lineage>
        <taxon>Bacteria</taxon>
        <taxon>Pseudomonadati</taxon>
        <taxon>Pseudomonadota</taxon>
        <taxon>Gammaproteobacteria</taxon>
        <taxon>Chromatiales</taxon>
        <taxon>Ectothiorhodospiraceae</taxon>
        <taxon>Sediminicurvatus</taxon>
    </lineage>
</organism>
<sequence>MEPDAIRSLLEAGLTEAHVEVAGDGRHFQALIVTSDFDGLPLLRRHRLVYDLLQSHIDADVLHAISMRTLTPEQWAAERG</sequence>
<evidence type="ECO:0000313" key="3">
    <source>
        <dbReference type="EMBL" id="PWG65280.1"/>
    </source>
</evidence>
<dbReference type="Pfam" id="PF01722">
    <property type="entry name" value="BolA"/>
    <property type="match status" value="1"/>
</dbReference>
<dbReference type="Proteomes" id="UP000245474">
    <property type="component" value="Unassembled WGS sequence"/>
</dbReference>
<comment type="similarity">
    <text evidence="1 2">Belongs to the BolA/IbaG family.</text>
</comment>
<dbReference type="OrthoDB" id="9812890at2"/>
<dbReference type="SUPFAM" id="SSF82657">
    <property type="entry name" value="BolA-like"/>
    <property type="match status" value="1"/>
</dbReference>
<dbReference type="InterPro" id="IPR050961">
    <property type="entry name" value="BolA/IbaG_stress_morph_reg"/>
</dbReference>
<dbReference type="PIRSF" id="PIRSF003113">
    <property type="entry name" value="BolA"/>
    <property type="match status" value="1"/>
</dbReference>
<comment type="caution">
    <text evidence="3">The sequence shown here is derived from an EMBL/GenBank/DDBJ whole genome shotgun (WGS) entry which is preliminary data.</text>
</comment>
<protein>
    <submittedName>
        <fullName evidence="3">BolA family transcriptional regulator</fullName>
    </submittedName>
</protein>
<dbReference type="EMBL" id="QFFI01000003">
    <property type="protein sequence ID" value="PWG65280.1"/>
    <property type="molecule type" value="Genomic_DNA"/>
</dbReference>
<gene>
    <name evidence="3" type="ORF">DEM34_02675</name>
</gene>
<dbReference type="PANTHER" id="PTHR46229">
    <property type="entry name" value="BOLA TRANSCRIPTION REGULATOR"/>
    <property type="match status" value="1"/>
</dbReference>
<accession>A0A2U2N806</accession>
<evidence type="ECO:0000313" key="4">
    <source>
        <dbReference type="Proteomes" id="UP000245474"/>
    </source>
</evidence>
<keyword evidence="4" id="KW-1185">Reference proteome</keyword>
<name>A0A2U2N806_9GAMM</name>
<reference evidence="3 4" key="1">
    <citation type="submission" date="2018-05" db="EMBL/GenBank/DDBJ databases">
        <title>Spiribacter halobius sp. nov., a moderately halophilic bacterium isolated from marine solar saltern.</title>
        <authorList>
            <person name="Zheng W.-S."/>
            <person name="Lu D.-C."/>
            <person name="Du Z.-J."/>
        </authorList>
    </citation>
    <scope>NUCLEOTIDE SEQUENCE [LARGE SCALE GENOMIC DNA]</scope>
    <source>
        <strain evidence="3 4">E85</strain>
    </source>
</reference>